<feature type="region of interest" description="Disordered" evidence="1">
    <location>
        <begin position="61"/>
        <end position="86"/>
    </location>
</feature>
<comment type="caution">
    <text evidence="2">The sequence shown here is derived from an EMBL/GenBank/DDBJ whole genome shotgun (WGS) entry which is preliminary data.</text>
</comment>
<dbReference type="OrthoDB" id="5842689at2759"/>
<dbReference type="Proteomes" id="UP000218231">
    <property type="component" value="Unassembled WGS sequence"/>
</dbReference>
<evidence type="ECO:0000313" key="2">
    <source>
        <dbReference type="EMBL" id="PAV71231.1"/>
    </source>
</evidence>
<protein>
    <submittedName>
        <fullName evidence="2">Uncharacterized protein</fullName>
    </submittedName>
</protein>
<keyword evidence="3" id="KW-1185">Reference proteome</keyword>
<organism evidence="2 3">
    <name type="scientific">Diploscapter pachys</name>
    <dbReference type="NCBI Taxonomy" id="2018661"/>
    <lineage>
        <taxon>Eukaryota</taxon>
        <taxon>Metazoa</taxon>
        <taxon>Ecdysozoa</taxon>
        <taxon>Nematoda</taxon>
        <taxon>Chromadorea</taxon>
        <taxon>Rhabditida</taxon>
        <taxon>Rhabditina</taxon>
        <taxon>Rhabditomorpha</taxon>
        <taxon>Rhabditoidea</taxon>
        <taxon>Rhabditidae</taxon>
        <taxon>Diploscapter</taxon>
    </lineage>
</organism>
<reference evidence="2 3" key="1">
    <citation type="journal article" date="2017" name="Curr. Biol.">
        <title>Genome architecture and evolution of a unichromosomal asexual nematode.</title>
        <authorList>
            <person name="Fradin H."/>
            <person name="Zegar C."/>
            <person name="Gutwein M."/>
            <person name="Lucas J."/>
            <person name="Kovtun M."/>
            <person name="Corcoran D."/>
            <person name="Baugh L.R."/>
            <person name="Kiontke K."/>
            <person name="Gunsalus K."/>
            <person name="Fitch D.H."/>
            <person name="Piano F."/>
        </authorList>
    </citation>
    <scope>NUCLEOTIDE SEQUENCE [LARGE SCALE GENOMIC DNA]</scope>
    <source>
        <strain evidence="2">PF1309</strain>
    </source>
</reference>
<feature type="compositionally biased region" description="Polar residues" evidence="1">
    <location>
        <begin position="171"/>
        <end position="190"/>
    </location>
</feature>
<dbReference type="AlphaFoldDB" id="A0A2A2KBB6"/>
<accession>A0A2A2KBB6</accession>
<feature type="region of interest" description="Disordered" evidence="1">
    <location>
        <begin position="166"/>
        <end position="190"/>
    </location>
</feature>
<proteinExistence type="predicted"/>
<gene>
    <name evidence="2" type="ORF">WR25_01150</name>
</gene>
<name>A0A2A2KBB6_9BILA</name>
<feature type="compositionally biased region" description="Polar residues" evidence="1">
    <location>
        <begin position="73"/>
        <end position="86"/>
    </location>
</feature>
<evidence type="ECO:0000313" key="3">
    <source>
        <dbReference type="Proteomes" id="UP000218231"/>
    </source>
</evidence>
<feature type="region of interest" description="Disordered" evidence="1">
    <location>
        <begin position="1"/>
        <end position="28"/>
    </location>
</feature>
<sequence length="190" mass="20951">MARSDGADENRPGTMASAASKELSMRSDSKKWAFEALPQHIKASEASSRKARLRSINSFEEITEVDDEGPATFEQNSNNSSSEHRPTTAQLFANRAFAHTRSHSLHALLSPNLSKRPMGQPQHRLHRGLSDNSTMHRKTSLPTNFTRHSLDSSRHSLTDLLALPPIPEATSPISPSSLQFDPVIESQSSQ</sequence>
<evidence type="ECO:0000256" key="1">
    <source>
        <dbReference type="SAM" id="MobiDB-lite"/>
    </source>
</evidence>
<dbReference type="EMBL" id="LIAE01009103">
    <property type="protein sequence ID" value="PAV71231.1"/>
    <property type="molecule type" value="Genomic_DNA"/>
</dbReference>
<feature type="region of interest" description="Disordered" evidence="1">
    <location>
        <begin position="111"/>
        <end position="137"/>
    </location>
</feature>
<feature type="compositionally biased region" description="Basic and acidic residues" evidence="1">
    <location>
        <begin position="1"/>
        <end position="11"/>
    </location>
</feature>